<feature type="region of interest" description="Disordered" evidence="15">
    <location>
        <begin position="24"/>
        <end position="92"/>
    </location>
</feature>
<feature type="transmembrane region" description="Helical" evidence="16">
    <location>
        <begin position="117"/>
        <end position="137"/>
    </location>
</feature>
<keyword evidence="6" id="KW-0479">Metal-binding</keyword>
<keyword evidence="14" id="KW-0449">Lipoprotein</keyword>
<evidence type="ECO:0000256" key="7">
    <source>
        <dbReference type="ARBA" id="ARBA00022729"/>
    </source>
</evidence>
<evidence type="ECO:0000256" key="16">
    <source>
        <dbReference type="SAM" id="Phobius"/>
    </source>
</evidence>
<evidence type="ECO:0000256" key="8">
    <source>
        <dbReference type="ARBA" id="ARBA00022737"/>
    </source>
</evidence>
<evidence type="ECO:0000256" key="11">
    <source>
        <dbReference type="ARBA" id="ARBA00023136"/>
    </source>
</evidence>
<keyword evidence="13" id="KW-0325">Glycoprotein</keyword>
<feature type="signal peptide" evidence="17">
    <location>
        <begin position="1"/>
        <end position="22"/>
    </location>
</feature>
<evidence type="ECO:0000256" key="1">
    <source>
        <dbReference type="ARBA" id="ARBA00004609"/>
    </source>
</evidence>
<organism evidence="19 20">
    <name type="scientific">Staurois parvus</name>
    <dbReference type="NCBI Taxonomy" id="386267"/>
    <lineage>
        <taxon>Eukaryota</taxon>
        <taxon>Metazoa</taxon>
        <taxon>Chordata</taxon>
        <taxon>Craniata</taxon>
        <taxon>Vertebrata</taxon>
        <taxon>Euteleostomi</taxon>
        <taxon>Amphibia</taxon>
        <taxon>Batrachia</taxon>
        <taxon>Anura</taxon>
        <taxon>Neobatrachia</taxon>
        <taxon>Ranoidea</taxon>
        <taxon>Ranidae</taxon>
        <taxon>Staurois</taxon>
    </lineage>
</organism>
<feature type="transmembrane region" description="Helical" evidence="16">
    <location>
        <begin position="236"/>
        <end position="257"/>
    </location>
</feature>
<keyword evidence="5" id="KW-0640">Prion</keyword>
<dbReference type="InterPro" id="IPR022416">
    <property type="entry name" value="Prion/Doppel_prot_b-ribbon_dom"/>
</dbReference>
<keyword evidence="10" id="KW-0034">Amyloid</keyword>
<dbReference type="EMBL" id="CATNWA010010755">
    <property type="protein sequence ID" value="CAI9560580.1"/>
    <property type="molecule type" value="Genomic_DNA"/>
</dbReference>
<dbReference type="SUPFAM" id="SSF54098">
    <property type="entry name" value="Prion-like"/>
    <property type="match status" value="1"/>
</dbReference>
<evidence type="ECO:0000256" key="4">
    <source>
        <dbReference type="ARBA" id="ARBA00022622"/>
    </source>
</evidence>
<evidence type="ECO:0000256" key="12">
    <source>
        <dbReference type="ARBA" id="ARBA00023157"/>
    </source>
</evidence>
<accession>A0ABN9CLK3</accession>
<gene>
    <name evidence="19" type="ORF">SPARVUS_LOCUS5281657</name>
</gene>
<name>A0ABN9CLK3_9NEOB</name>
<comment type="similarity">
    <text evidence="2">Belongs to the prion family.</text>
</comment>
<dbReference type="Pfam" id="PF00377">
    <property type="entry name" value="Prion"/>
    <property type="match status" value="1"/>
</dbReference>
<dbReference type="PANTHER" id="PTHR15506">
    <property type="entry name" value="DOPPEL PRION"/>
    <property type="match status" value="1"/>
</dbReference>
<comment type="subcellular location">
    <subcellularLocation>
        <location evidence="1">Cell membrane</location>
        <topology evidence="1">Lipid-anchor</topology>
        <topology evidence="1">GPI-anchor</topology>
    </subcellularLocation>
</comment>
<keyword evidence="20" id="KW-1185">Reference proteome</keyword>
<evidence type="ECO:0000256" key="6">
    <source>
        <dbReference type="ARBA" id="ARBA00022723"/>
    </source>
</evidence>
<feature type="domain" description="Prion/Doppel protein beta-ribbon" evidence="18">
    <location>
        <begin position="136"/>
        <end position="256"/>
    </location>
</feature>
<dbReference type="Proteomes" id="UP001162483">
    <property type="component" value="Unassembled WGS sequence"/>
</dbReference>
<keyword evidence="3" id="KW-1003">Cell membrane</keyword>
<evidence type="ECO:0000256" key="5">
    <source>
        <dbReference type="ARBA" id="ARBA00022678"/>
    </source>
</evidence>
<evidence type="ECO:0000256" key="15">
    <source>
        <dbReference type="SAM" id="MobiDB-lite"/>
    </source>
</evidence>
<evidence type="ECO:0000259" key="18">
    <source>
        <dbReference type="Pfam" id="PF00377"/>
    </source>
</evidence>
<comment type="caution">
    <text evidence="19">The sequence shown here is derived from an EMBL/GenBank/DDBJ whole genome shotgun (WGS) entry which is preliminary data.</text>
</comment>
<dbReference type="InterPro" id="IPR000817">
    <property type="entry name" value="Prion"/>
</dbReference>
<keyword evidence="7 17" id="KW-0732">Signal</keyword>
<evidence type="ECO:0000313" key="19">
    <source>
        <dbReference type="EMBL" id="CAI9560580.1"/>
    </source>
</evidence>
<evidence type="ECO:0000256" key="10">
    <source>
        <dbReference type="ARBA" id="ARBA00023087"/>
    </source>
</evidence>
<evidence type="ECO:0000313" key="20">
    <source>
        <dbReference type="Proteomes" id="UP001162483"/>
    </source>
</evidence>
<evidence type="ECO:0000256" key="17">
    <source>
        <dbReference type="SAM" id="SignalP"/>
    </source>
</evidence>
<sequence length="258" mass="28696">MPKTFWACLVLVSLCLVLTVASKKGGKSKTGGWGSNSGSNRNPSYPGNTGSNWNPSHGNRGGQNPAYPGNTGGGYNPHYPNNPGTNWNQGGGYNYNPGGSSYNKQWKPDKKKTNMKMVAGAAAVGVVGGFVLGNAMSNMRYNFDNDMDYRYYNSYRNQMPNQVYKPQYQGSPYVPEDRFVTDCVNTTMIEYVIKPNEGKNTTEVNETEVRVKSTIIRQMCVTEYQRSPEYWGQNSGLKIFFSSSLIFSISLFVYFVVQ</sequence>
<evidence type="ECO:0000256" key="13">
    <source>
        <dbReference type="ARBA" id="ARBA00023180"/>
    </source>
</evidence>
<protein>
    <recommendedName>
        <fullName evidence="18">Prion/Doppel protein beta-ribbon domain-containing protein</fullName>
    </recommendedName>
</protein>
<dbReference type="SMART" id="SM00157">
    <property type="entry name" value="PRP"/>
    <property type="match status" value="1"/>
</dbReference>
<dbReference type="PANTHER" id="PTHR15506:SF2">
    <property type="entry name" value="MAJOR PRION PROTEIN"/>
    <property type="match status" value="1"/>
</dbReference>
<keyword evidence="11 16" id="KW-0472">Membrane</keyword>
<keyword evidence="16" id="KW-1133">Transmembrane helix</keyword>
<dbReference type="Gene3D" id="1.10.790.10">
    <property type="entry name" value="Prion/Doppel protein, beta-ribbon domain"/>
    <property type="match status" value="1"/>
</dbReference>
<keyword evidence="4" id="KW-0336">GPI-anchor</keyword>
<dbReference type="InterPro" id="IPR036924">
    <property type="entry name" value="Prion/Doppel_b-ribbon_dom_sf"/>
</dbReference>
<evidence type="ECO:0000256" key="3">
    <source>
        <dbReference type="ARBA" id="ARBA00022475"/>
    </source>
</evidence>
<keyword evidence="16" id="KW-0812">Transmembrane</keyword>
<keyword evidence="12" id="KW-1015">Disulfide bond</keyword>
<proteinExistence type="inferred from homology"/>
<keyword evidence="8" id="KW-0677">Repeat</keyword>
<feature type="chain" id="PRO_5046414118" description="Prion/Doppel protein beta-ribbon domain-containing protein" evidence="17">
    <location>
        <begin position="23"/>
        <end position="258"/>
    </location>
</feature>
<feature type="compositionally biased region" description="Low complexity" evidence="15">
    <location>
        <begin position="36"/>
        <end position="48"/>
    </location>
</feature>
<reference evidence="19" key="1">
    <citation type="submission" date="2023-05" db="EMBL/GenBank/DDBJ databases">
        <authorList>
            <person name="Stuckert A."/>
        </authorList>
    </citation>
    <scope>NUCLEOTIDE SEQUENCE</scope>
</reference>
<evidence type="ECO:0000256" key="9">
    <source>
        <dbReference type="ARBA" id="ARBA00023008"/>
    </source>
</evidence>
<evidence type="ECO:0000256" key="2">
    <source>
        <dbReference type="ARBA" id="ARBA00009910"/>
    </source>
</evidence>
<evidence type="ECO:0000256" key="14">
    <source>
        <dbReference type="ARBA" id="ARBA00023288"/>
    </source>
</evidence>
<keyword evidence="9" id="KW-0186">Copper</keyword>